<evidence type="ECO:0000256" key="1">
    <source>
        <dbReference type="SAM" id="MobiDB-lite"/>
    </source>
</evidence>
<feature type="region of interest" description="Disordered" evidence="1">
    <location>
        <begin position="1"/>
        <end position="82"/>
    </location>
</feature>
<dbReference type="Proteomes" id="UP000266723">
    <property type="component" value="Unassembled WGS sequence"/>
</dbReference>
<proteinExistence type="predicted"/>
<organism evidence="2 3">
    <name type="scientific">Brassica cretica</name>
    <name type="common">Mustard</name>
    <dbReference type="NCBI Taxonomy" id="69181"/>
    <lineage>
        <taxon>Eukaryota</taxon>
        <taxon>Viridiplantae</taxon>
        <taxon>Streptophyta</taxon>
        <taxon>Embryophyta</taxon>
        <taxon>Tracheophyta</taxon>
        <taxon>Spermatophyta</taxon>
        <taxon>Magnoliopsida</taxon>
        <taxon>eudicotyledons</taxon>
        <taxon>Gunneridae</taxon>
        <taxon>Pentapetalae</taxon>
        <taxon>rosids</taxon>
        <taxon>malvids</taxon>
        <taxon>Brassicales</taxon>
        <taxon>Brassicaceae</taxon>
        <taxon>Brassiceae</taxon>
        <taxon>Brassica</taxon>
    </lineage>
</organism>
<protein>
    <submittedName>
        <fullName evidence="2">Uncharacterized protein</fullName>
    </submittedName>
</protein>
<evidence type="ECO:0000313" key="3">
    <source>
        <dbReference type="Proteomes" id="UP000266723"/>
    </source>
</evidence>
<evidence type="ECO:0000313" key="2">
    <source>
        <dbReference type="EMBL" id="KAF3530317.1"/>
    </source>
</evidence>
<gene>
    <name evidence="2" type="ORF">DY000_02037761</name>
</gene>
<keyword evidence="3" id="KW-1185">Reference proteome</keyword>
<dbReference type="EMBL" id="QGKV02001507">
    <property type="protein sequence ID" value="KAF3530317.1"/>
    <property type="molecule type" value="Genomic_DNA"/>
</dbReference>
<name>A0ABQ7BDC4_BRACR</name>
<feature type="compositionally biased region" description="Basic and acidic residues" evidence="1">
    <location>
        <begin position="1"/>
        <end position="31"/>
    </location>
</feature>
<sequence length="147" mass="15896">MEATKETNPKDDSVLVREEGVENVDPKDHVVVLDSSSEEQDDGDQVKKTEETVEEEGTSADDKGGDSSVPPSTTDVDPLAITPGLPGVLVCSNRLRRSGGLRAVEENAKIAHVSVELVSKITVGTFRMLFEDMTIGRVTLELTCLQR</sequence>
<reference evidence="2 3" key="1">
    <citation type="journal article" date="2020" name="BMC Genomics">
        <title>Intraspecific diversification of the crop wild relative Brassica cretica Lam. using demographic model selection.</title>
        <authorList>
            <person name="Kioukis A."/>
            <person name="Michalopoulou V.A."/>
            <person name="Briers L."/>
            <person name="Pirintsos S."/>
            <person name="Studholme D.J."/>
            <person name="Pavlidis P."/>
            <person name="Sarris P.F."/>
        </authorList>
    </citation>
    <scope>NUCLEOTIDE SEQUENCE [LARGE SCALE GENOMIC DNA]</scope>
    <source>
        <strain evidence="3">cv. PFS-1207/04</strain>
    </source>
</reference>
<accession>A0ABQ7BDC4</accession>
<comment type="caution">
    <text evidence="2">The sequence shown here is derived from an EMBL/GenBank/DDBJ whole genome shotgun (WGS) entry which is preliminary data.</text>
</comment>